<sequence>MDIVVALASLQHAFTAEHLGNWQDVKTYYDLAFKAVKALAPDQGVSTRPEFKSTVGWLSRVSMLAALHCIPIVPENRRWLFDYLKERLGNPGRAYTLICWKLSFLSLAIVIYQHRTRTIGYVDPTMARRLFNVISRLQEYVESETCHDESAGERQAATLERNWMVRASISIDLAALDLALSHESGLLPAQDPNGNLQSLAHAVCMRHQDWMVRYRGRAAPAQQSSFVVASLILPGEERFMLWRDQVLHMLRCQGYFISLEMWLRLQKAWKIKSCTVCLNDSCSAVGSATSGESCRVVEDTESQSRSPWAEPAHPETEIS</sequence>
<dbReference type="Proteomes" id="UP001281147">
    <property type="component" value="Unassembled WGS sequence"/>
</dbReference>
<name>A0ACC3MLG0_9PEZI</name>
<protein>
    <submittedName>
        <fullName evidence="1">Uncharacterized protein</fullName>
    </submittedName>
</protein>
<gene>
    <name evidence="1" type="ORF">LTR37_017280</name>
</gene>
<accession>A0ACC3MLG0</accession>
<reference evidence="1" key="1">
    <citation type="submission" date="2023-07" db="EMBL/GenBank/DDBJ databases">
        <title>Black Yeasts Isolated from many extreme environments.</title>
        <authorList>
            <person name="Coleine C."/>
            <person name="Stajich J.E."/>
            <person name="Selbmann L."/>
        </authorList>
    </citation>
    <scope>NUCLEOTIDE SEQUENCE</scope>
    <source>
        <strain evidence="1">CCFEE 5714</strain>
    </source>
</reference>
<comment type="caution">
    <text evidence="1">The sequence shown here is derived from an EMBL/GenBank/DDBJ whole genome shotgun (WGS) entry which is preliminary data.</text>
</comment>
<keyword evidence="2" id="KW-1185">Reference proteome</keyword>
<evidence type="ECO:0000313" key="2">
    <source>
        <dbReference type="Proteomes" id="UP001281147"/>
    </source>
</evidence>
<dbReference type="EMBL" id="JAUTXU010000220">
    <property type="protein sequence ID" value="KAK3697815.1"/>
    <property type="molecule type" value="Genomic_DNA"/>
</dbReference>
<evidence type="ECO:0000313" key="1">
    <source>
        <dbReference type="EMBL" id="KAK3697815.1"/>
    </source>
</evidence>
<proteinExistence type="predicted"/>
<organism evidence="1 2">
    <name type="scientific">Vermiconidia calcicola</name>
    <dbReference type="NCBI Taxonomy" id="1690605"/>
    <lineage>
        <taxon>Eukaryota</taxon>
        <taxon>Fungi</taxon>
        <taxon>Dikarya</taxon>
        <taxon>Ascomycota</taxon>
        <taxon>Pezizomycotina</taxon>
        <taxon>Dothideomycetes</taxon>
        <taxon>Dothideomycetidae</taxon>
        <taxon>Mycosphaerellales</taxon>
        <taxon>Extremaceae</taxon>
        <taxon>Vermiconidia</taxon>
    </lineage>
</organism>